<keyword evidence="4" id="KW-1003">Cell membrane</keyword>
<organism evidence="13 14">
    <name type="scientific">Cymbomonas tetramitiformis</name>
    <dbReference type="NCBI Taxonomy" id="36881"/>
    <lineage>
        <taxon>Eukaryota</taxon>
        <taxon>Viridiplantae</taxon>
        <taxon>Chlorophyta</taxon>
        <taxon>Pyramimonadophyceae</taxon>
        <taxon>Pyramimonadales</taxon>
        <taxon>Pyramimonadaceae</taxon>
        <taxon>Cymbomonas</taxon>
    </lineage>
</organism>
<dbReference type="InterPro" id="IPR047664">
    <property type="entry name" value="SWEET"/>
</dbReference>
<dbReference type="PANTHER" id="PTHR10791:SF30">
    <property type="entry name" value="SUGAR TRANSPORTER SWEET1"/>
    <property type="match status" value="1"/>
</dbReference>
<feature type="transmembrane region" description="Helical" evidence="11">
    <location>
        <begin position="111"/>
        <end position="130"/>
    </location>
</feature>
<dbReference type="Gene3D" id="1.20.1280.290">
    <property type="match status" value="2"/>
</dbReference>
<evidence type="ECO:0000256" key="11">
    <source>
        <dbReference type="RuleBase" id="RU910715"/>
    </source>
</evidence>
<evidence type="ECO:0000313" key="13">
    <source>
        <dbReference type="EMBL" id="KAK3287129.1"/>
    </source>
</evidence>
<comment type="subcellular location">
    <subcellularLocation>
        <location evidence="1 11">Cell membrane</location>
        <topology evidence="1 11">Multi-pass membrane protein</topology>
    </subcellularLocation>
</comment>
<feature type="region of interest" description="Disordered" evidence="12">
    <location>
        <begin position="227"/>
        <end position="264"/>
    </location>
</feature>
<evidence type="ECO:0000313" key="14">
    <source>
        <dbReference type="Proteomes" id="UP001190700"/>
    </source>
</evidence>
<evidence type="ECO:0000256" key="3">
    <source>
        <dbReference type="ARBA" id="ARBA00022448"/>
    </source>
</evidence>
<feature type="transmembrane region" description="Helical" evidence="11">
    <location>
        <begin position="14"/>
        <end position="32"/>
    </location>
</feature>
<proteinExistence type="inferred from homology"/>
<dbReference type="GO" id="GO:0005886">
    <property type="term" value="C:plasma membrane"/>
    <property type="evidence" value="ECO:0007669"/>
    <property type="project" value="UniProtKB-SubCell"/>
</dbReference>
<reference evidence="13 14" key="1">
    <citation type="journal article" date="2015" name="Genome Biol. Evol.">
        <title>Comparative Genomics of a Bacterivorous Green Alga Reveals Evolutionary Causalities and Consequences of Phago-Mixotrophic Mode of Nutrition.</title>
        <authorList>
            <person name="Burns J.A."/>
            <person name="Paasch A."/>
            <person name="Narechania A."/>
            <person name="Kim E."/>
        </authorList>
    </citation>
    <scope>NUCLEOTIDE SEQUENCE [LARGE SCALE GENOMIC DNA]</scope>
    <source>
        <strain evidence="13 14">PLY_AMNH</strain>
    </source>
</reference>
<evidence type="ECO:0000256" key="4">
    <source>
        <dbReference type="ARBA" id="ARBA00022475"/>
    </source>
</evidence>
<keyword evidence="9 11" id="KW-0472">Membrane</keyword>
<evidence type="ECO:0000256" key="2">
    <source>
        <dbReference type="ARBA" id="ARBA00007809"/>
    </source>
</evidence>
<evidence type="ECO:0000256" key="9">
    <source>
        <dbReference type="ARBA" id="ARBA00023136"/>
    </source>
</evidence>
<keyword evidence="14" id="KW-1185">Reference proteome</keyword>
<keyword evidence="5 11" id="KW-0762">Sugar transport</keyword>
<dbReference type="GO" id="GO:0051119">
    <property type="term" value="F:sugar transmembrane transporter activity"/>
    <property type="evidence" value="ECO:0007669"/>
    <property type="project" value="InterPro"/>
</dbReference>
<feature type="transmembrane region" description="Helical" evidence="11">
    <location>
        <begin position="197"/>
        <end position="217"/>
    </location>
</feature>
<evidence type="ECO:0000256" key="8">
    <source>
        <dbReference type="ARBA" id="ARBA00022989"/>
    </source>
</evidence>
<keyword evidence="6 11" id="KW-0812">Transmembrane</keyword>
<dbReference type="EMBL" id="LGRX02000998">
    <property type="protein sequence ID" value="KAK3287129.1"/>
    <property type="molecule type" value="Genomic_DNA"/>
</dbReference>
<dbReference type="Proteomes" id="UP001190700">
    <property type="component" value="Unassembled WGS sequence"/>
</dbReference>
<protein>
    <recommendedName>
        <fullName evidence="11">Bidirectional sugar transporter SWEET</fullName>
    </recommendedName>
</protein>
<dbReference type="Pfam" id="PF03083">
    <property type="entry name" value="MtN3_slv"/>
    <property type="match status" value="2"/>
</dbReference>
<keyword evidence="8 11" id="KW-1133">Transmembrane helix</keyword>
<dbReference type="PANTHER" id="PTHR10791">
    <property type="entry name" value="RAG1-ACTIVATING PROTEIN 1"/>
    <property type="match status" value="1"/>
</dbReference>
<comment type="function">
    <text evidence="11">Mediates both low-affinity uptake and efflux of sugar across the membrane.</text>
</comment>
<accession>A0AAE0GZJ1</accession>
<evidence type="ECO:0000256" key="10">
    <source>
        <dbReference type="ARBA" id="ARBA00037238"/>
    </source>
</evidence>
<evidence type="ECO:0000256" key="12">
    <source>
        <dbReference type="SAM" id="MobiDB-lite"/>
    </source>
</evidence>
<name>A0AAE0GZJ1_9CHLO</name>
<feature type="transmembrane region" description="Helical" evidence="11">
    <location>
        <begin position="136"/>
        <end position="159"/>
    </location>
</feature>
<gene>
    <name evidence="13" type="ORF">CYMTET_5358</name>
</gene>
<dbReference type="AlphaFoldDB" id="A0AAE0GZJ1"/>
<feature type="transmembrane region" description="Helical" evidence="11">
    <location>
        <begin position="53"/>
        <end position="72"/>
    </location>
</feature>
<evidence type="ECO:0000256" key="5">
    <source>
        <dbReference type="ARBA" id="ARBA00022597"/>
    </source>
</evidence>
<feature type="transmembrane region" description="Helical" evidence="11">
    <location>
        <begin position="171"/>
        <end position="191"/>
    </location>
</feature>
<dbReference type="InterPro" id="IPR004316">
    <property type="entry name" value="SWEET_rpt"/>
</dbReference>
<keyword evidence="7" id="KW-0677">Repeat</keyword>
<comment type="similarity">
    <text evidence="2 11">Belongs to the SWEET sugar transporter family.</text>
</comment>
<keyword evidence="3 11" id="KW-0813">Transport</keyword>
<feature type="transmembrane region" description="Helical" evidence="11">
    <location>
        <begin position="84"/>
        <end position="104"/>
    </location>
</feature>
<sequence>MPSFAGITWVCDPVIQNTIGWAAVFAVLGLFASPIKDIWGEGGVFKRKDTGNLASGLVYFSSFFNCFFWVIYALGDLPRLLQPLVINVIGASLQLSFLSCYWYYAENKKECNIAFLGGATVALASAIVAYNQSSVTIFGTAAAVLNVIMYYSPLAAVGTIIKEKSVAKMPFLPLLMTLIGSSLWFSYGAYIFDWPCIIPNILGVMFGITQLGLYTYFSRAYPEDKLEAAKSPPEGDSTGGAISPTAALQSSPRKPYSSVSRRSVASVVRRQTRLVQPERAAAPLIKAIQKQNKGRTQLHKTAGAKSPVKGMVHAFKCSTAAVF</sequence>
<evidence type="ECO:0000256" key="6">
    <source>
        <dbReference type="ARBA" id="ARBA00022692"/>
    </source>
</evidence>
<evidence type="ECO:0000256" key="1">
    <source>
        <dbReference type="ARBA" id="ARBA00004651"/>
    </source>
</evidence>
<evidence type="ECO:0000256" key="7">
    <source>
        <dbReference type="ARBA" id="ARBA00022737"/>
    </source>
</evidence>
<comment type="caution">
    <text evidence="13">The sequence shown here is derived from an EMBL/GenBank/DDBJ whole genome shotgun (WGS) entry which is preliminary data.</text>
</comment>
<dbReference type="FunFam" id="1.20.1280.290:FF:000007">
    <property type="entry name" value="Bidirectional sugar transporter SWEET7"/>
    <property type="match status" value="1"/>
</dbReference>
<comment type="function">
    <text evidence="10">Mediates both low-affinity uptake and efflux of sugar across the plasma membrane.</text>
</comment>